<evidence type="ECO:0000256" key="1">
    <source>
        <dbReference type="ARBA" id="ARBA00004496"/>
    </source>
</evidence>
<evidence type="ECO:0000259" key="5">
    <source>
        <dbReference type="SMART" id="SM00727"/>
    </source>
</evidence>
<dbReference type="InterPro" id="IPR011990">
    <property type="entry name" value="TPR-like_helical_dom_sf"/>
</dbReference>
<keyword evidence="4" id="KW-0802">TPR repeat</keyword>
<accession>A0A0C9VIU8</accession>
<reference evidence="6 7" key="1">
    <citation type="submission" date="2014-06" db="EMBL/GenBank/DDBJ databases">
        <title>Evolutionary Origins and Diversification of the Mycorrhizal Mutualists.</title>
        <authorList>
            <consortium name="DOE Joint Genome Institute"/>
            <consortium name="Mycorrhizal Genomics Consortium"/>
            <person name="Kohler A."/>
            <person name="Kuo A."/>
            <person name="Nagy L.G."/>
            <person name="Floudas D."/>
            <person name="Copeland A."/>
            <person name="Barry K.W."/>
            <person name="Cichocki N."/>
            <person name="Veneault-Fourrey C."/>
            <person name="LaButti K."/>
            <person name="Lindquist E.A."/>
            <person name="Lipzen A."/>
            <person name="Lundell T."/>
            <person name="Morin E."/>
            <person name="Murat C."/>
            <person name="Riley R."/>
            <person name="Ohm R."/>
            <person name="Sun H."/>
            <person name="Tunlid A."/>
            <person name="Henrissat B."/>
            <person name="Grigoriev I.V."/>
            <person name="Hibbett D.S."/>
            <person name="Martin F."/>
        </authorList>
    </citation>
    <scope>NUCLEOTIDE SEQUENCE [LARGE SCALE GENOMIC DNA]</scope>
    <source>
        <strain evidence="6 7">SS14</strain>
    </source>
</reference>
<dbReference type="Gene3D" id="1.25.40.10">
    <property type="entry name" value="Tetratricopeptide repeat domain"/>
    <property type="match status" value="1"/>
</dbReference>
<keyword evidence="3" id="KW-0677">Repeat</keyword>
<dbReference type="Proteomes" id="UP000054279">
    <property type="component" value="Unassembled WGS sequence"/>
</dbReference>
<name>A0A0C9VIU8_SPHS4</name>
<dbReference type="GO" id="GO:0051879">
    <property type="term" value="F:Hsp90 protein binding"/>
    <property type="evidence" value="ECO:0007669"/>
    <property type="project" value="TreeGrafter"/>
</dbReference>
<evidence type="ECO:0000313" key="6">
    <source>
        <dbReference type="EMBL" id="KIJ37485.1"/>
    </source>
</evidence>
<dbReference type="PANTHER" id="PTHR22904">
    <property type="entry name" value="TPR REPEAT CONTAINING PROTEIN"/>
    <property type="match status" value="1"/>
</dbReference>
<evidence type="ECO:0000256" key="4">
    <source>
        <dbReference type="ARBA" id="ARBA00022803"/>
    </source>
</evidence>
<gene>
    <name evidence="6" type="ORF">M422DRAFT_61015</name>
</gene>
<dbReference type="SMART" id="SM00727">
    <property type="entry name" value="STI1"/>
    <property type="match status" value="1"/>
</dbReference>
<dbReference type="SUPFAM" id="SSF48452">
    <property type="entry name" value="TPR-like"/>
    <property type="match status" value="1"/>
</dbReference>
<dbReference type="InterPro" id="IPR041243">
    <property type="entry name" value="STI1/HOP_DP"/>
</dbReference>
<dbReference type="Pfam" id="PF17830">
    <property type="entry name" value="STI1-HOP_DP"/>
    <property type="match status" value="1"/>
</dbReference>
<feature type="domain" description="STI1" evidence="5">
    <location>
        <begin position="81"/>
        <end position="120"/>
    </location>
</feature>
<dbReference type="FunFam" id="1.10.260.100:FF:000002">
    <property type="entry name" value="Stress-induced-phosphoprotein 1 (Hsp70/Hsp90-organizing)"/>
    <property type="match status" value="1"/>
</dbReference>
<dbReference type="GO" id="GO:0005737">
    <property type="term" value="C:cytoplasm"/>
    <property type="evidence" value="ECO:0007669"/>
    <property type="project" value="UniProtKB-SubCell"/>
</dbReference>
<protein>
    <recommendedName>
        <fullName evidence="5">STI1 domain-containing protein</fullName>
    </recommendedName>
</protein>
<evidence type="ECO:0000256" key="2">
    <source>
        <dbReference type="ARBA" id="ARBA00022490"/>
    </source>
</evidence>
<keyword evidence="7" id="KW-1185">Reference proteome</keyword>
<dbReference type="HOGENOM" id="CLU_111860_1_0_1"/>
<keyword evidence="2" id="KW-0963">Cytoplasm</keyword>
<dbReference type="AlphaFoldDB" id="A0A0C9VIU8"/>
<organism evidence="6 7">
    <name type="scientific">Sphaerobolus stellatus (strain SS14)</name>
    <dbReference type="NCBI Taxonomy" id="990650"/>
    <lineage>
        <taxon>Eukaryota</taxon>
        <taxon>Fungi</taxon>
        <taxon>Dikarya</taxon>
        <taxon>Basidiomycota</taxon>
        <taxon>Agaricomycotina</taxon>
        <taxon>Agaricomycetes</taxon>
        <taxon>Phallomycetidae</taxon>
        <taxon>Geastrales</taxon>
        <taxon>Sphaerobolaceae</taxon>
        <taxon>Sphaerobolus</taxon>
    </lineage>
</organism>
<proteinExistence type="predicted"/>
<dbReference type="Gene3D" id="1.10.260.100">
    <property type="match status" value="1"/>
</dbReference>
<evidence type="ECO:0000313" key="7">
    <source>
        <dbReference type="Proteomes" id="UP000054279"/>
    </source>
</evidence>
<dbReference type="EMBL" id="KN837169">
    <property type="protein sequence ID" value="KIJ37485.1"/>
    <property type="molecule type" value="Genomic_DNA"/>
</dbReference>
<dbReference type="InterPro" id="IPR006636">
    <property type="entry name" value="STI1_HS-bd"/>
</dbReference>
<dbReference type="PANTHER" id="PTHR22904:SF523">
    <property type="entry name" value="STRESS-INDUCED-PHOSPHOPROTEIN 1"/>
    <property type="match status" value="1"/>
</dbReference>
<sequence>MVEDKHLIRNAVKGYIRKSHVLFAMKEYTKALQAAQEAQDVDTEKKHTREITEQIQKITVELYNQRAGESEEETLQRAMRDPEVASIMSDPVMQQILQQAQSEPGALQDHMKNPGIRAKIQKLVAAGIIKTR</sequence>
<comment type="subcellular location">
    <subcellularLocation>
        <location evidence="1">Cytoplasm</location>
    </subcellularLocation>
</comment>
<dbReference type="OrthoDB" id="2423701at2759"/>
<evidence type="ECO:0000256" key="3">
    <source>
        <dbReference type="ARBA" id="ARBA00022737"/>
    </source>
</evidence>